<organism evidence="9 10">
    <name type="scientific">Mangrovimicrobium sediminis</name>
    <dbReference type="NCBI Taxonomy" id="2562682"/>
    <lineage>
        <taxon>Bacteria</taxon>
        <taxon>Pseudomonadati</taxon>
        <taxon>Pseudomonadota</taxon>
        <taxon>Gammaproteobacteria</taxon>
        <taxon>Cellvibrionales</taxon>
        <taxon>Halieaceae</taxon>
        <taxon>Mangrovimicrobium</taxon>
    </lineage>
</organism>
<feature type="transmembrane region" description="Helical" evidence="8">
    <location>
        <begin position="209"/>
        <end position="227"/>
    </location>
</feature>
<comment type="subcellular location">
    <subcellularLocation>
        <location evidence="1">Cell membrane</location>
        <topology evidence="1">Multi-pass membrane protein</topology>
    </subcellularLocation>
</comment>
<dbReference type="InterPro" id="IPR000060">
    <property type="entry name" value="BCCT_transptr"/>
</dbReference>
<dbReference type="PROSITE" id="PS01303">
    <property type="entry name" value="BCCT"/>
    <property type="match status" value="1"/>
</dbReference>
<dbReference type="GO" id="GO:0005886">
    <property type="term" value="C:plasma membrane"/>
    <property type="evidence" value="ECO:0007669"/>
    <property type="project" value="UniProtKB-SubCell"/>
</dbReference>
<evidence type="ECO:0000256" key="6">
    <source>
        <dbReference type="ARBA" id="ARBA00022989"/>
    </source>
</evidence>
<gene>
    <name evidence="9" type="ORF">E4634_12165</name>
</gene>
<feature type="transmembrane region" description="Helical" evidence="8">
    <location>
        <begin position="74"/>
        <end position="92"/>
    </location>
</feature>
<feature type="transmembrane region" description="Helical" evidence="8">
    <location>
        <begin position="456"/>
        <end position="482"/>
    </location>
</feature>
<comment type="similarity">
    <text evidence="2">Belongs to the BCCT transporter (TC 2.A.15) family.</text>
</comment>
<keyword evidence="7 8" id="KW-0472">Membrane</keyword>
<feature type="transmembrane region" description="Helical" evidence="8">
    <location>
        <begin position="534"/>
        <end position="552"/>
    </location>
</feature>
<dbReference type="PANTHER" id="PTHR30047">
    <property type="entry name" value="HIGH-AFFINITY CHOLINE TRANSPORT PROTEIN-RELATED"/>
    <property type="match status" value="1"/>
</dbReference>
<dbReference type="AlphaFoldDB" id="A0A4Z0M041"/>
<dbReference type="EMBL" id="SRLE01000008">
    <property type="protein sequence ID" value="TGD73033.1"/>
    <property type="molecule type" value="Genomic_DNA"/>
</dbReference>
<evidence type="ECO:0000256" key="5">
    <source>
        <dbReference type="ARBA" id="ARBA00022692"/>
    </source>
</evidence>
<evidence type="ECO:0000256" key="8">
    <source>
        <dbReference type="SAM" id="Phobius"/>
    </source>
</evidence>
<keyword evidence="3" id="KW-0813">Transport</keyword>
<evidence type="ECO:0000256" key="1">
    <source>
        <dbReference type="ARBA" id="ARBA00004651"/>
    </source>
</evidence>
<accession>A0A4Z0M041</accession>
<dbReference type="Proteomes" id="UP000298050">
    <property type="component" value="Unassembled WGS sequence"/>
</dbReference>
<dbReference type="PANTHER" id="PTHR30047:SF7">
    <property type="entry name" value="HIGH-AFFINITY CHOLINE TRANSPORT PROTEIN"/>
    <property type="match status" value="1"/>
</dbReference>
<evidence type="ECO:0000256" key="3">
    <source>
        <dbReference type="ARBA" id="ARBA00022448"/>
    </source>
</evidence>
<feature type="transmembrane region" description="Helical" evidence="8">
    <location>
        <begin position="295"/>
        <end position="314"/>
    </location>
</feature>
<evidence type="ECO:0000256" key="7">
    <source>
        <dbReference type="ARBA" id="ARBA00023136"/>
    </source>
</evidence>
<feature type="transmembrane region" description="Helical" evidence="8">
    <location>
        <begin position="248"/>
        <end position="275"/>
    </location>
</feature>
<evidence type="ECO:0000256" key="2">
    <source>
        <dbReference type="ARBA" id="ARBA00005658"/>
    </source>
</evidence>
<proteinExistence type="inferred from homology"/>
<feature type="transmembrane region" description="Helical" evidence="8">
    <location>
        <begin position="411"/>
        <end position="436"/>
    </location>
</feature>
<feature type="transmembrane region" description="Helical" evidence="8">
    <location>
        <begin position="112"/>
        <end position="131"/>
    </location>
</feature>
<name>A0A4Z0M041_9GAMM</name>
<protein>
    <submittedName>
        <fullName evidence="9">BCCT family transporter</fullName>
    </submittedName>
</protein>
<keyword evidence="10" id="KW-1185">Reference proteome</keyword>
<evidence type="ECO:0000313" key="9">
    <source>
        <dbReference type="EMBL" id="TGD73033.1"/>
    </source>
</evidence>
<dbReference type="InterPro" id="IPR018093">
    <property type="entry name" value="BCCT_CS"/>
</dbReference>
<evidence type="ECO:0000256" key="4">
    <source>
        <dbReference type="ARBA" id="ARBA00022475"/>
    </source>
</evidence>
<keyword evidence="4" id="KW-1003">Cell membrane</keyword>
<keyword evidence="6 8" id="KW-1133">Transmembrane helix</keyword>
<dbReference type="RefSeq" id="WP_135444258.1">
    <property type="nucleotide sequence ID" value="NZ_SRLE01000008.1"/>
</dbReference>
<dbReference type="GO" id="GO:0022857">
    <property type="term" value="F:transmembrane transporter activity"/>
    <property type="evidence" value="ECO:0007669"/>
    <property type="project" value="InterPro"/>
</dbReference>
<feature type="transmembrane region" description="Helical" evidence="8">
    <location>
        <begin position="509"/>
        <end position="528"/>
    </location>
</feature>
<keyword evidence="5 8" id="KW-0812">Transmembrane</keyword>
<evidence type="ECO:0000313" key="10">
    <source>
        <dbReference type="Proteomes" id="UP000298050"/>
    </source>
</evidence>
<feature type="transmembrane region" description="Helical" evidence="8">
    <location>
        <begin position="326"/>
        <end position="349"/>
    </location>
</feature>
<dbReference type="Pfam" id="PF02028">
    <property type="entry name" value="BCCT"/>
    <property type="match status" value="1"/>
</dbReference>
<comment type="caution">
    <text evidence="9">The sequence shown here is derived from an EMBL/GenBank/DDBJ whole genome shotgun (WGS) entry which is preliminary data.</text>
</comment>
<dbReference type="OrthoDB" id="9775735at2"/>
<reference evidence="9 10" key="1">
    <citation type="submission" date="2019-04" db="EMBL/GenBank/DDBJ databases">
        <title>Taxonomy of novel Haliea sp. from mangrove soil of West Coast of India.</title>
        <authorList>
            <person name="Verma A."/>
            <person name="Kumar P."/>
            <person name="Krishnamurthi S."/>
        </authorList>
    </citation>
    <scope>NUCLEOTIDE SEQUENCE [LARGE SCALE GENOMIC DNA]</scope>
    <source>
        <strain evidence="9 10">SAOS-164</strain>
    </source>
</reference>
<feature type="transmembrane region" description="Helical" evidence="8">
    <location>
        <begin position="381"/>
        <end position="399"/>
    </location>
</feature>
<dbReference type="NCBIfam" id="TIGR00842">
    <property type="entry name" value="bcct"/>
    <property type="match status" value="1"/>
</dbReference>
<sequence length="592" mass="64274">MDHLTNPKDARMHKALADKLKRVEQRARERAIRERAKFFGLQIHPTASVEDDAPGREPGDRNWVGFGFDIHPQVTVFSAFFLLVFIVLTLMFKQAAAEFFAAALHFITSTSGWFLVLATNLFIVAAAYFALGKFGQIRIGGADAEPEFSTLSWYAMLLSAGMGIGLMFWSVGEPITHFGTPSPMFGHLEPGTPEAAQAAMGVTYFHWGVHPWAVYAIVGLGLAFFAYNRGLPLTIRSIFYPLLGERIYGFWGNVIDILSVLATLVGLATSLGLGVTQINAGLNYLLGIEISVSTQVILIAGITAIATLSVMAGLDGGVKRLSQWNMILAGVFLLFLLIAGPTVFLLSGFTQNLGYYLTIFPEMSMWTETFRGTNWQGSWTVFYWAWWISWSPFVGMFIARISKGRTVREFITGVILIPTLLSFLWMSVFGGSALYLQGTGGADILSVVGEDVAKAMFVMLDALPLAGVLCTVAVVLVTVFFVTSSDSGSLVVDHLTSGGKLDSPTGQRVFWALMEGAIAAVLLVGGGLTTLQTAAVSTGLPFAFVLLIGVYAQWVGFSQEIYVEEAVEKAVRSAEEEHVLQQAVNQAVEGMQ</sequence>
<feature type="transmembrane region" description="Helical" evidence="8">
    <location>
        <begin position="151"/>
        <end position="171"/>
    </location>
</feature>